<comment type="caution">
    <text evidence="1">The sequence shown here is derived from an EMBL/GenBank/DDBJ whole genome shotgun (WGS) entry which is preliminary data.</text>
</comment>
<dbReference type="AlphaFoldDB" id="A0A0B8QD22"/>
<gene>
    <name evidence="1" type="ORF">JCM19241_2548</name>
</gene>
<sequence>MKSLGFSEKNDYLSMVMTFYNDFRVREVVGGNKLINIIFYQG</sequence>
<protein>
    <submittedName>
        <fullName evidence="1">Uncharacterized protein</fullName>
    </submittedName>
</protein>
<dbReference type="Proteomes" id="UP000031666">
    <property type="component" value="Unassembled WGS sequence"/>
</dbReference>
<proteinExistence type="predicted"/>
<reference evidence="1 2" key="1">
    <citation type="submission" date="2015-01" db="EMBL/GenBank/DDBJ databases">
        <title>Vibrio sp. C94 JCM 19241 whole genome shotgun sequence.</title>
        <authorList>
            <person name="Sawabe T."/>
            <person name="Meirelles P."/>
            <person name="Feng G."/>
            <person name="Sayaka M."/>
            <person name="Hattori M."/>
            <person name="Ohkuma M."/>
        </authorList>
    </citation>
    <scope>NUCLEOTIDE SEQUENCE [LARGE SCALE GENOMIC DNA]</scope>
    <source>
        <strain evidence="2">JCM 19241</strain>
    </source>
</reference>
<evidence type="ECO:0000313" key="1">
    <source>
        <dbReference type="EMBL" id="GAM73093.1"/>
    </source>
</evidence>
<accession>A0A0B8QD22</accession>
<dbReference type="EMBL" id="BBSC01000001">
    <property type="protein sequence ID" value="GAM73093.1"/>
    <property type="molecule type" value="Genomic_DNA"/>
</dbReference>
<reference evidence="1 2" key="2">
    <citation type="submission" date="2015-01" db="EMBL/GenBank/DDBJ databases">
        <authorList>
            <consortium name="NBRP consortium"/>
            <person name="Sawabe T."/>
            <person name="Meirelles P."/>
            <person name="Feng G."/>
            <person name="Sayaka M."/>
            <person name="Hattori M."/>
            <person name="Ohkuma M."/>
        </authorList>
    </citation>
    <scope>NUCLEOTIDE SEQUENCE [LARGE SCALE GENOMIC DNA]</scope>
    <source>
        <strain evidence="2">JCM 19241</strain>
    </source>
</reference>
<organism evidence="1 2">
    <name type="scientific">Vibrio ishigakensis</name>
    <dbReference type="NCBI Taxonomy" id="1481914"/>
    <lineage>
        <taxon>Bacteria</taxon>
        <taxon>Pseudomonadati</taxon>
        <taxon>Pseudomonadota</taxon>
        <taxon>Gammaproteobacteria</taxon>
        <taxon>Vibrionales</taxon>
        <taxon>Vibrionaceae</taxon>
        <taxon>Vibrio</taxon>
    </lineage>
</organism>
<evidence type="ECO:0000313" key="2">
    <source>
        <dbReference type="Proteomes" id="UP000031666"/>
    </source>
</evidence>
<name>A0A0B8QD22_9VIBR</name>